<dbReference type="GO" id="GO:0071013">
    <property type="term" value="C:catalytic step 2 spliceosome"/>
    <property type="evidence" value="ECO:0007669"/>
    <property type="project" value="TreeGrafter"/>
</dbReference>
<dbReference type="Pfam" id="PF12230">
    <property type="entry name" value="PRP21_like_P"/>
    <property type="match status" value="1"/>
</dbReference>
<dbReference type="EMBL" id="JANBOJ010000306">
    <property type="protein sequence ID" value="KAJ1720030.1"/>
    <property type="molecule type" value="Genomic_DNA"/>
</dbReference>
<feature type="compositionally biased region" description="Basic and acidic residues" evidence="7">
    <location>
        <begin position="80"/>
        <end position="89"/>
    </location>
</feature>
<dbReference type="PANTHER" id="PTHR15316">
    <property type="entry name" value="SPLICEOSOME ASSOCIATED PROTEIN 114/SWAP SPLICING FACTOR-RELATED"/>
    <property type="match status" value="1"/>
</dbReference>
<dbReference type="InterPro" id="IPR000061">
    <property type="entry name" value="Surp"/>
</dbReference>
<dbReference type="GO" id="GO:0045292">
    <property type="term" value="P:mRNA cis splicing, via spliceosome"/>
    <property type="evidence" value="ECO:0007669"/>
    <property type="project" value="InterPro"/>
</dbReference>
<evidence type="ECO:0000256" key="3">
    <source>
        <dbReference type="ARBA" id="ARBA00022728"/>
    </source>
</evidence>
<feature type="region of interest" description="Disordered" evidence="7">
    <location>
        <begin position="292"/>
        <end position="329"/>
    </location>
</feature>
<evidence type="ECO:0000256" key="5">
    <source>
        <dbReference type="ARBA" id="ARBA00023187"/>
    </source>
</evidence>
<evidence type="ECO:0000259" key="8">
    <source>
        <dbReference type="PROSITE" id="PS50128"/>
    </source>
</evidence>
<dbReference type="FunFam" id="1.10.10.790:FF:000002">
    <property type="entry name" value="Splicing factor 3A subunit 1"/>
    <property type="match status" value="1"/>
</dbReference>
<feature type="region of interest" description="Disordered" evidence="7">
    <location>
        <begin position="441"/>
        <end position="480"/>
    </location>
</feature>
<dbReference type="AlphaFoldDB" id="A0A9W7XXX6"/>
<dbReference type="PROSITE" id="PS50128">
    <property type="entry name" value="SURP"/>
    <property type="match status" value="2"/>
</dbReference>
<evidence type="ECO:0000313" key="10">
    <source>
        <dbReference type="Proteomes" id="UP001149813"/>
    </source>
</evidence>
<keyword evidence="4" id="KW-0677">Repeat</keyword>
<feature type="domain" description="SURP motif" evidence="8">
    <location>
        <begin position="26"/>
        <end position="68"/>
    </location>
</feature>
<dbReference type="InterPro" id="IPR022030">
    <property type="entry name" value="SF3A1_dom"/>
</dbReference>
<feature type="compositionally biased region" description="Basic residues" evidence="7">
    <location>
        <begin position="468"/>
        <end position="480"/>
    </location>
</feature>
<proteinExistence type="predicted"/>
<evidence type="ECO:0000256" key="2">
    <source>
        <dbReference type="ARBA" id="ARBA00022664"/>
    </source>
</evidence>
<feature type="compositionally biased region" description="Low complexity" evidence="7">
    <location>
        <begin position="443"/>
        <end position="467"/>
    </location>
</feature>
<name>A0A9W7XXX6_9FUNG</name>
<keyword evidence="2" id="KW-0507">mRNA processing</keyword>
<gene>
    <name evidence="9" type="primary">PRP21</name>
    <name evidence="9" type="ORF">LPJ53_005286</name>
</gene>
<sequence>MGDADMHTGAAAKPAMIYPPQDIRTIIDKTAAHVAKSGAEFEKLLQDRYQGNARFAFMQPTDPYHAYYAHRVSQQQQQHAGEEEGKAGEDEPMDVDVDAREDQINEEEEEEDYTPATEQFSGSLPLVSAHDLDVLRLTAQFVARNGRSFLHQLMRQHPAGHFAFAQPAHSLYGYFQAMVAQYSAVMFPPPDLVRALEQAAAAGLEGKSGVLERAGRRMRRAERRREEEERLEEERRREREEVAAIDWQDFQVVGAVEFVLEDEHAALPPPLLLRDVQTLTLSAAAAAAAAEPAAQPAAEPPTPAVPAIPAAPSEPAQPAAPAPPGMRIRHDYVPTLRRGQAAATVHLRCQLCGQDVPASQFDEHLRVELVDPRWKEQKTAYERRFRDSNLVQDGGDIARYLRRLAHASAEEQGGAEDAPRAVPWDGFSATAGRAVRRARDMHAVAQDAPAVAPDIGPAAGPPAAGQASRKRAKNAKTATK</sequence>
<protein>
    <submittedName>
        <fullName evidence="9">SF3a splicing factor complex subunit</fullName>
    </submittedName>
</protein>
<dbReference type="GO" id="GO:0003723">
    <property type="term" value="F:RNA binding"/>
    <property type="evidence" value="ECO:0007669"/>
    <property type="project" value="InterPro"/>
</dbReference>
<dbReference type="GO" id="GO:0005686">
    <property type="term" value="C:U2 snRNP"/>
    <property type="evidence" value="ECO:0007669"/>
    <property type="project" value="TreeGrafter"/>
</dbReference>
<dbReference type="Proteomes" id="UP001149813">
    <property type="component" value="Unassembled WGS sequence"/>
</dbReference>
<evidence type="ECO:0000256" key="6">
    <source>
        <dbReference type="ARBA" id="ARBA00023242"/>
    </source>
</evidence>
<dbReference type="SUPFAM" id="SSF109905">
    <property type="entry name" value="Surp module (SWAP domain)"/>
    <property type="match status" value="2"/>
</dbReference>
<keyword evidence="5" id="KW-0508">mRNA splicing</keyword>
<dbReference type="Pfam" id="PF01805">
    <property type="entry name" value="Surp"/>
    <property type="match status" value="2"/>
</dbReference>
<feature type="region of interest" description="Disordered" evidence="7">
    <location>
        <begin position="213"/>
        <end position="236"/>
    </location>
</feature>
<accession>A0A9W7XXX6</accession>
<dbReference type="InterPro" id="IPR045146">
    <property type="entry name" value="SF3A1"/>
</dbReference>
<comment type="subcellular location">
    <subcellularLocation>
        <location evidence="1">Nucleus</location>
    </subcellularLocation>
</comment>
<feature type="compositionally biased region" description="Low complexity" evidence="7">
    <location>
        <begin position="307"/>
        <end position="317"/>
    </location>
</feature>
<keyword evidence="10" id="KW-1185">Reference proteome</keyword>
<evidence type="ECO:0000256" key="1">
    <source>
        <dbReference type="ARBA" id="ARBA00004123"/>
    </source>
</evidence>
<feature type="domain" description="SURP motif" evidence="8">
    <location>
        <begin position="134"/>
        <end position="175"/>
    </location>
</feature>
<keyword evidence="3" id="KW-0747">Spliceosome</keyword>
<keyword evidence="6" id="KW-0539">Nucleus</keyword>
<comment type="caution">
    <text evidence="9">The sequence shown here is derived from an EMBL/GenBank/DDBJ whole genome shotgun (WGS) entry which is preliminary data.</text>
</comment>
<evidence type="ECO:0000256" key="7">
    <source>
        <dbReference type="SAM" id="MobiDB-lite"/>
    </source>
</evidence>
<evidence type="ECO:0000313" key="9">
    <source>
        <dbReference type="EMBL" id="KAJ1720030.1"/>
    </source>
</evidence>
<dbReference type="SMART" id="SM00648">
    <property type="entry name" value="SWAP"/>
    <property type="match status" value="2"/>
</dbReference>
<dbReference type="PANTHER" id="PTHR15316:SF1">
    <property type="entry name" value="SPLICING FACTOR 3A SUBUNIT 1"/>
    <property type="match status" value="1"/>
</dbReference>
<dbReference type="InterPro" id="IPR035967">
    <property type="entry name" value="SWAP/Surp_sf"/>
</dbReference>
<dbReference type="Gene3D" id="1.10.10.790">
    <property type="entry name" value="Surp module"/>
    <property type="match status" value="2"/>
</dbReference>
<reference evidence="9" key="1">
    <citation type="submission" date="2022-07" db="EMBL/GenBank/DDBJ databases">
        <title>Phylogenomic reconstructions and comparative analyses of Kickxellomycotina fungi.</title>
        <authorList>
            <person name="Reynolds N.K."/>
            <person name="Stajich J.E."/>
            <person name="Barry K."/>
            <person name="Grigoriev I.V."/>
            <person name="Crous P."/>
            <person name="Smith M.E."/>
        </authorList>
    </citation>
    <scope>NUCLEOTIDE SEQUENCE</scope>
    <source>
        <strain evidence="9">NBRC 32514</strain>
    </source>
</reference>
<organism evidence="9 10">
    <name type="scientific">Coemansia erecta</name>
    <dbReference type="NCBI Taxonomy" id="147472"/>
    <lineage>
        <taxon>Eukaryota</taxon>
        <taxon>Fungi</taxon>
        <taxon>Fungi incertae sedis</taxon>
        <taxon>Zoopagomycota</taxon>
        <taxon>Kickxellomycotina</taxon>
        <taxon>Kickxellomycetes</taxon>
        <taxon>Kickxellales</taxon>
        <taxon>Kickxellaceae</taxon>
        <taxon>Coemansia</taxon>
    </lineage>
</organism>
<evidence type="ECO:0000256" key="4">
    <source>
        <dbReference type="ARBA" id="ARBA00022737"/>
    </source>
</evidence>
<feature type="region of interest" description="Disordered" evidence="7">
    <location>
        <begin position="72"/>
        <end position="96"/>
    </location>
</feature>
<feature type="compositionally biased region" description="Basic and acidic residues" evidence="7">
    <location>
        <begin position="223"/>
        <end position="236"/>
    </location>
</feature>
<dbReference type="GO" id="GO:0000381">
    <property type="term" value="P:regulation of alternative mRNA splicing, via spliceosome"/>
    <property type="evidence" value="ECO:0007669"/>
    <property type="project" value="TreeGrafter"/>
</dbReference>
<dbReference type="GO" id="GO:0071004">
    <property type="term" value="C:U2-type prespliceosome"/>
    <property type="evidence" value="ECO:0007669"/>
    <property type="project" value="TreeGrafter"/>
</dbReference>
<dbReference type="OrthoDB" id="447637at2759"/>